<accession>A0A017TEN5</accession>
<dbReference type="STRING" id="1192034.CAP_1290"/>
<dbReference type="InterPro" id="IPR038366">
    <property type="entry name" value="Znf_CppX_C4_sf"/>
</dbReference>
<dbReference type="AlphaFoldDB" id="A0A017TEN5"/>
<comment type="caution">
    <text evidence="1">The sequence shown here is derived from an EMBL/GenBank/DDBJ whole genome shotgun (WGS) entry which is preliminary data.</text>
</comment>
<dbReference type="EMBL" id="ASRX01000013">
    <property type="protein sequence ID" value="EYF07031.1"/>
    <property type="molecule type" value="Genomic_DNA"/>
</dbReference>
<dbReference type="Pfam" id="PF21813">
    <property type="entry name" value="DUF6882"/>
    <property type="match status" value="1"/>
</dbReference>
<proteinExistence type="predicted"/>
<gene>
    <name evidence="1" type="ORF">CAP_1290</name>
</gene>
<organism evidence="1 2">
    <name type="scientific">Chondromyces apiculatus DSM 436</name>
    <dbReference type="NCBI Taxonomy" id="1192034"/>
    <lineage>
        <taxon>Bacteria</taxon>
        <taxon>Pseudomonadati</taxon>
        <taxon>Myxococcota</taxon>
        <taxon>Polyangia</taxon>
        <taxon>Polyangiales</taxon>
        <taxon>Polyangiaceae</taxon>
        <taxon>Chondromyces</taxon>
    </lineage>
</organism>
<keyword evidence="2" id="KW-1185">Reference proteome</keyword>
<reference evidence="1 2" key="1">
    <citation type="submission" date="2013-05" db="EMBL/GenBank/DDBJ databases">
        <title>Genome assembly of Chondromyces apiculatus DSM 436.</title>
        <authorList>
            <person name="Sharma G."/>
            <person name="Khatri I."/>
            <person name="Kaur C."/>
            <person name="Mayilraj S."/>
            <person name="Subramanian S."/>
        </authorList>
    </citation>
    <scope>NUCLEOTIDE SEQUENCE [LARGE SCALE GENOMIC DNA]</scope>
    <source>
        <strain evidence="1 2">DSM 436</strain>
    </source>
</reference>
<dbReference type="OrthoDB" id="9802097at2"/>
<sequence>MLPAPDPAAAPLLADLLPRLKLGLTQARAYRGHLLGHFGPPDALTPEESWHVDLTEPSFHIYDNHKPRTDFDVQLVGTWSGRDGSFVWGHHNPSIASVGTERLAAWLDQQPDLAPLARIPRFHLSREDADDLTCWITMLFGWIGPYPGATGDVVAMLAVKPLPPRGSAHPLLWCTFCGKTQRQVQKLMAGKLCNLCDGDDCLGLFAEVRETIETPKSERTVIPPGLGCCLCYGESRPVIQHRYTGVCVDCIDLVNEILTG</sequence>
<dbReference type="RefSeq" id="WP_044238848.1">
    <property type="nucleotide sequence ID" value="NZ_ASRX01000013.1"/>
</dbReference>
<evidence type="ECO:0000313" key="2">
    <source>
        <dbReference type="Proteomes" id="UP000019678"/>
    </source>
</evidence>
<dbReference type="Gene3D" id="6.20.220.10">
    <property type="entry name" value="ClpX chaperone, C4-type zinc finger domain"/>
    <property type="match status" value="1"/>
</dbReference>
<protein>
    <submittedName>
        <fullName evidence="1">Uncharacterized protein</fullName>
    </submittedName>
</protein>
<name>A0A017TEN5_9BACT</name>
<dbReference type="Proteomes" id="UP000019678">
    <property type="component" value="Unassembled WGS sequence"/>
</dbReference>
<evidence type="ECO:0000313" key="1">
    <source>
        <dbReference type="EMBL" id="EYF07031.1"/>
    </source>
</evidence>
<dbReference type="InterPro" id="IPR049249">
    <property type="entry name" value="DUF6882"/>
</dbReference>